<dbReference type="Pfam" id="PF14398">
    <property type="entry name" value="ATPgrasp_YheCD"/>
    <property type="match status" value="1"/>
</dbReference>
<dbReference type="Proteomes" id="UP000609346">
    <property type="component" value="Unassembled WGS sequence"/>
</dbReference>
<accession>A0ABR8MWC1</accession>
<dbReference type="Gene3D" id="3.30.470.20">
    <property type="entry name" value="ATP-grasp fold, B domain"/>
    <property type="match status" value="1"/>
</dbReference>
<dbReference type="EMBL" id="JACXZA010000004">
    <property type="protein sequence ID" value="MBD3920273.1"/>
    <property type="molecule type" value="Genomic_DNA"/>
</dbReference>
<gene>
    <name evidence="1" type="ORF">H8B09_16035</name>
</gene>
<keyword evidence="2" id="KW-1185">Reference proteome</keyword>
<dbReference type="InterPro" id="IPR026838">
    <property type="entry name" value="YheC/D"/>
</dbReference>
<comment type="caution">
    <text evidence="1">The sequence shown here is derived from an EMBL/GenBank/DDBJ whole genome shotgun (WGS) entry which is preliminary data.</text>
</comment>
<protein>
    <submittedName>
        <fullName evidence="1">YheC/YheD family protein</fullName>
    </submittedName>
</protein>
<dbReference type="SUPFAM" id="SSF56059">
    <property type="entry name" value="Glutathione synthetase ATP-binding domain-like"/>
    <property type="match status" value="1"/>
</dbReference>
<sequence>MAIQRVHSKWSKTAALLASEQLRQYIPETSPFKRETVRMMLEQYGMIYVKPDRGTFGNGVIRVEKSASSPLPYRFQLDKKVRQFATFEAMYPRLLSVQRTRPYLAQKGIRLLQYHNRRFDFRVMVQHNLRGEWETTGVIGRLGLPSKIVTNYHSGATPLPFSTLMSPHMSEHRQNEYLTYLSNLGVETAKQLQLIYPGIKEIGIDFAIDTELHPWILEVNTLPDPFLFRKLGDRKVFNRIYQYAVGYGRFKAKRTRRVNKNKPQTKTI</sequence>
<reference evidence="1 2" key="1">
    <citation type="submission" date="2020-09" db="EMBL/GenBank/DDBJ databases">
        <title>Paenibacillus sp. strain PR3 16S rRNA gene Genome sequencing and assembly.</title>
        <authorList>
            <person name="Kim J."/>
        </authorList>
    </citation>
    <scope>NUCLEOTIDE SEQUENCE [LARGE SCALE GENOMIC DNA]</scope>
    <source>
        <strain evidence="1 2">PR3</strain>
    </source>
</reference>
<evidence type="ECO:0000313" key="1">
    <source>
        <dbReference type="EMBL" id="MBD3920273.1"/>
    </source>
</evidence>
<evidence type="ECO:0000313" key="2">
    <source>
        <dbReference type="Proteomes" id="UP000609346"/>
    </source>
</evidence>
<dbReference type="RefSeq" id="WP_191204590.1">
    <property type="nucleotide sequence ID" value="NZ_JACXZA010000004.1"/>
</dbReference>
<proteinExistence type="predicted"/>
<name>A0ABR8MWC1_9BACL</name>
<organism evidence="1 2">
    <name type="scientific">Paenibacillus terricola</name>
    <dbReference type="NCBI Taxonomy" id="2763503"/>
    <lineage>
        <taxon>Bacteria</taxon>
        <taxon>Bacillati</taxon>
        <taxon>Bacillota</taxon>
        <taxon>Bacilli</taxon>
        <taxon>Bacillales</taxon>
        <taxon>Paenibacillaceae</taxon>
        <taxon>Paenibacillus</taxon>
    </lineage>
</organism>